<feature type="compositionally biased region" description="Polar residues" evidence="1">
    <location>
        <begin position="308"/>
        <end position="317"/>
    </location>
</feature>
<proteinExistence type="predicted"/>
<feature type="compositionally biased region" description="Low complexity" evidence="1">
    <location>
        <begin position="16"/>
        <end position="25"/>
    </location>
</feature>
<feature type="region of interest" description="Disordered" evidence="1">
    <location>
        <begin position="282"/>
        <end position="325"/>
    </location>
</feature>
<evidence type="ECO:0000313" key="3">
    <source>
        <dbReference type="Proteomes" id="UP001189624"/>
    </source>
</evidence>
<protein>
    <submittedName>
        <fullName evidence="2">Uncharacterized protein</fullName>
    </submittedName>
</protein>
<feature type="region of interest" description="Disordered" evidence="1">
    <location>
        <begin position="1"/>
        <end position="28"/>
    </location>
</feature>
<organism evidence="2 3">
    <name type="scientific">Sphenostylis stenocarpa</name>
    <dbReference type="NCBI Taxonomy" id="92480"/>
    <lineage>
        <taxon>Eukaryota</taxon>
        <taxon>Viridiplantae</taxon>
        <taxon>Streptophyta</taxon>
        <taxon>Embryophyta</taxon>
        <taxon>Tracheophyta</taxon>
        <taxon>Spermatophyta</taxon>
        <taxon>Magnoliopsida</taxon>
        <taxon>eudicotyledons</taxon>
        <taxon>Gunneridae</taxon>
        <taxon>Pentapetalae</taxon>
        <taxon>rosids</taxon>
        <taxon>fabids</taxon>
        <taxon>Fabales</taxon>
        <taxon>Fabaceae</taxon>
        <taxon>Papilionoideae</taxon>
        <taxon>50 kb inversion clade</taxon>
        <taxon>NPAAA clade</taxon>
        <taxon>indigoferoid/millettioid clade</taxon>
        <taxon>Phaseoleae</taxon>
        <taxon>Sphenostylis</taxon>
    </lineage>
</organism>
<dbReference type="Proteomes" id="UP001189624">
    <property type="component" value="Chromosome 3"/>
</dbReference>
<dbReference type="AlphaFoldDB" id="A0AA86S8P3"/>
<gene>
    <name evidence="2" type="ORF">AYBTSS11_LOCUS8955</name>
</gene>
<dbReference type="Gramene" id="rna-AYBTSS11_LOCUS8955">
    <property type="protein sequence ID" value="CAJ1939108.1"/>
    <property type="gene ID" value="gene-AYBTSS11_LOCUS8955"/>
</dbReference>
<feature type="compositionally biased region" description="Acidic residues" evidence="1">
    <location>
        <begin position="290"/>
        <end position="299"/>
    </location>
</feature>
<accession>A0AA86S8P3</accession>
<name>A0AA86S8P3_9FABA</name>
<keyword evidence="3" id="KW-1185">Reference proteome</keyword>
<evidence type="ECO:0000313" key="2">
    <source>
        <dbReference type="EMBL" id="CAJ1939108.1"/>
    </source>
</evidence>
<reference evidence="2" key="1">
    <citation type="submission" date="2023-10" db="EMBL/GenBank/DDBJ databases">
        <authorList>
            <person name="Domelevo Entfellner J.-B."/>
        </authorList>
    </citation>
    <scope>NUCLEOTIDE SEQUENCE</scope>
</reference>
<sequence length="377" mass="43800">MASSSRAKIPTRRRSAPSSRPRPNSVEGWISDTDGQQEFLTYWKERVIISPKFLIGEQFINRGFNFPNLLEIQGVLPFIQMQDTYYPDLVRVFYSRFKFRDQIATSRVKGVTIILDDDIWENVAHFLIREDAINIYGELDDFDRFLAYRSFLRNPSMEIGRLLLAGPLKKEERMILHLIVWILCPRATNHAQCSSIDLRIIHAIMNNEPLDWGVLVTMTMLKAKRHPTFKIPYALLVSRILEYKGVNVEGEQTVRTNNLNRMLDSTLIQLQMVRVNDIYVHKDDVPNQGDDNEDSDEDMPPAAEFPSEQIQSVGTSSTHHETRQSMEDMLSDMNQRMQSFFTLSGVRHEEIICRISDVDDKVCRLENRFDAHFHSDD</sequence>
<feature type="non-terminal residue" evidence="2">
    <location>
        <position position="377"/>
    </location>
</feature>
<evidence type="ECO:0000256" key="1">
    <source>
        <dbReference type="SAM" id="MobiDB-lite"/>
    </source>
</evidence>
<dbReference type="EMBL" id="OY731400">
    <property type="protein sequence ID" value="CAJ1939108.1"/>
    <property type="molecule type" value="Genomic_DNA"/>
</dbReference>